<dbReference type="Proteomes" id="UP001276854">
    <property type="component" value="Unassembled WGS sequence"/>
</dbReference>
<dbReference type="Pfam" id="PF14317">
    <property type="entry name" value="YcxB"/>
    <property type="match status" value="1"/>
</dbReference>
<evidence type="ECO:0000259" key="2">
    <source>
        <dbReference type="Pfam" id="PF14317"/>
    </source>
</evidence>
<gene>
    <name evidence="3" type="ORF">RZO55_24310</name>
</gene>
<evidence type="ECO:0000313" key="4">
    <source>
        <dbReference type="Proteomes" id="UP001276854"/>
    </source>
</evidence>
<evidence type="ECO:0000313" key="3">
    <source>
        <dbReference type="EMBL" id="MDW2800698.1"/>
    </source>
</evidence>
<dbReference type="EMBL" id="JAWONS010000329">
    <property type="protein sequence ID" value="MDW2800698.1"/>
    <property type="molecule type" value="Genomic_DNA"/>
</dbReference>
<keyword evidence="1" id="KW-0472">Membrane</keyword>
<feature type="transmembrane region" description="Helical" evidence="1">
    <location>
        <begin position="58"/>
        <end position="76"/>
    </location>
</feature>
<dbReference type="InterPro" id="IPR025588">
    <property type="entry name" value="YcxB-like_C"/>
</dbReference>
<evidence type="ECO:0000256" key="1">
    <source>
        <dbReference type="SAM" id="Phobius"/>
    </source>
</evidence>
<dbReference type="RefSeq" id="WP_318066859.1">
    <property type="nucleotide sequence ID" value="NZ_JAWONS010000329.1"/>
</dbReference>
<organism evidence="3 4">
    <name type="scientific">Clostridium boliviensis</name>
    <dbReference type="NCBI Taxonomy" id="318465"/>
    <lineage>
        <taxon>Bacteria</taxon>
        <taxon>Bacillati</taxon>
        <taxon>Bacillota</taxon>
        <taxon>Clostridia</taxon>
        <taxon>Eubacteriales</taxon>
        <taxon>Clostridiaceae</taxon>
        <taxon>Clostridium</taxon>
    </lineage>
</organism>
<feature type="domain" description="YcxB-like C-terminal" evidence="2">
    <location>
        <begin position="108"/>
        <end position="168"/>
    </location>
</feature>
<protein>
    <submittedName>
        <fullName evidence="3">YcxB family protein</fullName>
    </submittedName>
</protein>
<sequence length="185" mass="21547">MFEFKITLDDEDYLLFNQYHLLNSPSGKKTLMSFRFIIPFFCFMVIVIFCIAGSDFELILIEAIVMAIISILWIGYSKKKILKSMNKRIIKMKKEGRLPYSNEAILKFDDEKIHEIAPNTENITKYSLIEKIAVTEKAIYIYISSVQAYILPVTAFSAEIEKLKFLEFINMKVDILRDTKKQTDG</sequence>
<accession>A0ABU4GUS1</accession>
<name>A0ABU4GUS1_9CLOT</name>
<keyword evidence="4" id="KW-1185">Reference proteome</keyword>
<proteinExistence type="predicted"/>
<keyword evidence="1" id="KW-1133">Transmembrane helix</keyword>
<reference evidence="3 4" key="1">
    <citation type="submission" date="2023-10" db="EMBL/GenBank/DDBJ databases">
        <title>A novel Glycoside Hydrolase 43-Like Enzyme from Clostrdium boliviensis is an Endo-xylanase, and a Candidate for Xylooligosaccharides Production from Different Xylan Substrates.</title>
        <authorList>
            <person name="Alvarez M.T."/>
            <person name="Rocabado-Villegas L.R."/>
            <person name="Salas-Veizaga D.M."/>
            <person name="Linares-Pasten J.A."/>
            <person name="Gudmundsdottir E.E."/>
            <person name="Hreggvidsson G.O."/>
            <person name="Adlercreutz P."/>
            <person name="Nordberg Karlsson E."/>
        </authorList>
    </citation>
    <scope>NUCLEOTIDE SEQUENCE [LARGE SCALE GENOMIC DNA]</scope>
    <source>
        <strain evidence="3 4">E-1</strain>
    </source>
</reference>
<comment type="caution">
    <text evidence="3">The sequence shown here is derived from an EMBL/GenBank/DDBJ whole genome shotgun (WGS) entry which is preliminary data.</text>
</comment>
<keyword evidence="1" id="KW-0812">Transmembrane</keyword>
<feature type="transmembrane region" description="Helical" evidence="1">
    <location>
        <begin position="34"/>
        <end position="52"/>
    </location>
</feature>